<feature type="region of interest" description="Disordered" evidence="1">
    <location>
        <begin position="33"/>
        <end position="56"/>
    </location>
</feature>
<evidence type="ECO:0000256" key="1">
    <source>
        <dbReference type="SAM" id="MobiDB-lite"/>
    </source>
</evidence>
<dbReference type="EMBL" id="BOPO01000004">
    <property type="protein sequence ID" value="GIL25208.1"/>
    <property type="molecule type" value="Genomic_DNA"/>
</dbReference>
<feature type="signal peptide" evidence="2">
    <location>
        <begin position="1"/>
        <end position="23"/>
    </location>
</feature>
<dbReference type="Proteomes" id="UP000614996">
    <property type="component" value="Unassembled WGS sequence"/>
</dbReference>
<evidence type="ECO:0000313" key="4">
    <source>
        <dbReference type="Proteomes" id="UP000614996"/>
    </source>
</evidence>
<comment type="caution">
    <text evidence="3">The sequence shown here is derived from an EMBL/GenBank/DDBJ whole genome shotgun (WGS) entry which is preliminary data.</text>
</comment>
<reference evidence="4" key="1">
    <citation type="journal article" date="2021" name="Int. J. Syst. Evol. Microbiol.">
        <title>Actinocatenispora comari sp. nov., an endophytic actinomycete isolated from aerial parts of Comarum salesowianum.</title>
        <authorList>
            <person name="Oyunbileg N."/>
            <person name="Iizaka Y."/>
            <person name="Hamada M."/>
            <person name="Davaapurev B.O."/>
            <person name="Fukumoto A."/>
            <person name="Tsetseg B."/>
            <person name="Kato F."/>
            <person name="Tamura T."/>
            <person name="Batkhuu J."/>
            <person name="Anzai Y."/>
        </authorList>
    </citation>
    <scope>NUCLEOTIDE SEQUENCE [LARGE SCALE GENOMIC DNA]</scope>
    <source>
        <strain evidence="4">NUM-2625</strain>
    </source>
</reference>
<evidence type="ECO:0000313" key="3">
    <source>
        <dbReference type="EMBL" id="GIL25208.1"/>
    </source>
</evidence>
<keyword evidence="2" id="KW-0732">Signal</keyword>
<dbReference type="RefSeq" id="WP_207122837.1">
    <property type="nucleotide sequence ID" value="NZ_BOPO01000004.1"/>
</dbReference>
<evidence type="ECO:0000256" key="2">
    <source>
        <dbReference type="SAM" id="SignalP"/>
    </source>
</evidence>
<dbReference type="AlphaFoldDB" id="A0A8J4EIT1"/>
<sequence>MQRRKLIGGVAAGAVAVPLTAMATTTAANAEDVEQVKQRKSTSAEGNAVVGSIDPTENAYGRTYTATVDLSGPPENDEYATVTVDFRVEVTNGQGTFHPFTAADLENLVTAMMSSYRSQFAATSSADAVRFTEQVTLTATTNLS</sequence>
<accession>A0A8J4EIT1</accession>
<protein>
    <recommendedName>
        <fullName evidence="5">Tat pathway signal sequence domain protein</fullName>
    </recommendedName>
</protein>
<gene>
    <name evidence="3" type="ORF">NUM_04630</name>
</gene>
<evidence type="ECO:0008006" key="5">
    <source>
        <dbReference type="Google" id="ProtNLM"/>
    </source>
</evidence>
<feature type="chain" id="PRO_5035317759" description="Tat pathway signal sequence domain protein" evidence="2">
    <location>
        <begin position="24"/>
        <end position="144"/>
    </location>
</feature>
<name>A0A8J4EIT1_9ACTN</name>
<organism evidence="3 4">
    <name type="scientific">Actinocatenispora comari</name>
    <dbReference type="NCBI Taxonomy" id="2807577"/>
    <lineage>
        <taxon>Bacteria</taxon>
        <taxon>Bacillati</taxon>
        <taxon>Actinomycetota</taxon>
        <taxon>Actinomycetes</taxon>
        <taxon>Micromonosporales</taxon>
        <taxon>Micromonosporaceae</taxon>
        <taxon>Actinocatenispora</taxon>
    </lineage>
</organism>
<keyword evidence="4" id="KW-1185">Reference proteome</keyword>
<proteinExistence type="predicted"/>